<dbReference type="Gene3D" id="3.40.50.620">
    <property type="entry name" value="HUPs"/>
    <property type="match status" value="1"/>
</dbReference>
<comment type="caution">
    <text evidence="2">The sequence shown here is derived from an EMBL/GenBank/DDBJ whole genome shotgun (WGS) entry which is preliminary data.</text>
</comment>
<feature type="domain" description="DUF218" evidence="1">
    <location>
        <begin position="4"/>
        <end position="138"/>
    </location>
</feature>
<evidence type="ECO:0000259" key="1">
    <source>
        <dbReference type="Pfam" id="PF02698"/>
    </source>
</evidence>
<keyword evidence="3" id="KW-1185">Reference proteome</keyword>
<dbReference type="CDD" id="cd06259">
    <property type="entry name" value="YdcF-like"/>
    <property type="match status" value="1"/>
</dbReference>
<dbReference type="PANTHER" id="PTHR30336">
    <property type="entry name" value="INNER MEMBRANE PROTEIN, PROBABLE PERMEASE"/>
    <property type="match status" value="1"/>
</dbReference>
<name>A0ABT8R388_9BACT</name>
<dbReference type="InterPro" id="IPR014729">
    <property type="entry name" value="Rossmann-like_a/b/a_fold"/>
</dbReference>
<evidence type="ECO:0000313" key="2">
    <source>
        <dbReference type="EMBL" id="MDO1446564.1"/>
    </source>
</evidence>
<dbReference type="Proteomes" id="UP001168528">
    <property type="component" value="Unassembled WGS sequence"/>
</dbReference>
<gene>
    <name evidence="2" type="ORF">Q0590_09905</name>
</gene>
<reference evidence="2" key="1">
    <citation type="submission" date="2023-07" db="EMBL/GenBank/DDBJ databases">
        <title>The genome sequence of Rhodocytophaga aerolata KACC 12507.</title>
        <authorList>
            <person name="Zhang X."/>
        </authorList>
    </citation>
    <scope>NUCLEOTIDE SEQUENCE</scope>
    <source>
        <strain evidence="2">KACC 12507</strain>
    </source>
</reference>
<organism evidence="2 3">
    <name type="scientific">Rhodocytophaga aerolata</name>
    <dbReference type="NCBI Taxonomy" id="455078"/>
    <lineage>
        <taxon>Bacteria</taxon>
        <taxon>Pseudomonadati</taxon>
        <taxon>Bacteroidota</taxon>
        <taxon>Cytophagia</taxon>
        <taxon>Cytophagales</taxon>
        <taxon>Rhodocytophagaceae</taxon>
        <taxon>Rhodocytophaga</taxon>
    </lineage>
</organism>
<evidence type="ECO:0000313" key="3">
    <source>
        <dbReference type="Proteomes" id="UP001168528"/>
    </source>
</evidence>
<dbReference type="EMBL" id="JAUKPO010000004">
    <property type="protein sequence ID" value="MDO1446564.1"/>
    <property type="molecule type" value="Genomic_DNA"/>
</dbReference>
<dbReference type="InterPro" id="IPR003848">
    <property type="entry name" value="DUF218"/>
</dbReference>
<dbReference type="InterPro" id="IPR051599">
    <property type="entry name" value="Cell_Envelope_Assoc"/>
</dbReference>
<dbReference type="RefSeq" id="WP_302037366.1">
    <property type="nucleotide sequence ID" value="NZ_JAUKPO010000004.1"/>
</dbReference>
<proteinExistence type="predicted"/>
<dbReference type="PANTHER" id="PTHR30336:SF20">
    <property type="entry name" value="DUF218 DOMAIN-CONTAINING PROTEIN"/>
    <property type="match status" value="1"/>
</dbReference>
<accession>A0ABT8R388</accession>
<protein>
    <submittedName>
        <fullName evidence="2">YdcF family protein</fullName>
    </submittedName>
</protein>
<dbReference type="Pfam" id="PF02698">
    <property type="entry name" value="DUF218"/>
    <property type="match status" value="1"/>
</dbReference>
<sequence length="160" mass="18308">MNILIVLGAPNSDTGKLSEMAINRLNTAWRFYMHNQDFYICCTGGFGPHFNTTATPHAQYAKQYLVDKGIHEERFLEYVLSSHTMEDALLAKPIIEKYTPGTIVVITSDFHMKRASLFFKYVFEHQNLIFVEAPSTLDMVTMEELMAHELQAIERFLAAP</sequence>